<keyword evidence="10" id="KW-1185">Reference proteome</keyword>
<evidence type="ECO:0000256" key="6">
    <source>
        <dbReference type="SAM" id="MobiDB-lite"/>
    </source>
</evidence>
<organism evidence="9 10">
    <name type="scientific">Lachancea dasiensis</name>
    <dbReference type="NCBI Taxonomy" id="1072105"/>
    <lineage>
        <taxon>Eukaryota</taxon>
        <taxon>Fungi</taxon>
        <taxon>Dikarya</taxon>
        <taxon>Ascomycota</taxon>
        <taxon>Saccharomycotina</taxon>
        <taxon>Saccharomycetes</taxon>
        <taxon>Saccharomycetales</taxon>
        <taxon>Saccharomycetaceae</taxon>
        <taxon>Lachancea</taxon>
    </lineage>
</organism>
<evidence type="ECO:0000256" key="1">
    <source>
        <dbReference type="ARBA" id="ARBA00004141"/>
    </source>
</evidence>
<dbReference type="GO" id="GO:0022857">
    <property type="term" value="F:transmembrane transporter activity"/>
    <property type="evidence" value="ECO:0007669"/>
    <property type="project" value="InterPro"/>
</dbReference>
<dbReference type="EMBL" id="LT598456">
    <property type="protein sequence ID" value="SCU80779.1"/>
    <property type="molecule type" value="Genomic_DNA"/>
</dbReference>
<evidence type="ECO:0000313" key="10">
    <source>
        <dbReference type="Proteomes" id="UP000190274"/>
    </source>
</evidence>
<evidence type="ECO:0000259" key="8">
    <source>
        <dbReference type="PROSITE" id="PS50850"/>
    </source>
</evidence>
<gene>
    <name evidence="9" type="ORF">LADA_0B09472G</name>
</gene>
<evidence type="ECO:0000256" key="5">
    <source>
        <dbReference type="ARBA" id="ARBA00023136"/>
    </source>
</evidence>
<feature type="transmembrane region" description="Helical" evidence="7">
    <location>
        <begin position="500"/>
        <end position="520"/>
    </location>
</feature>
<dbReference type="PROSITE" id="PS50850">
    <property type="entry name" value="MFS"/>
    <property type="match status" value="1"/>
</dbReference>
<feature type="transmembrane region" description="Helical" evidence="7">
    <location>
        <begin position="427"/>
        <end position="454"/>
    </location>
</feature>
<accession>A0A1G4IV71</accession>
<feature type="compositionally biased region" description="Basic and acidic residues" evidence="6">
    <location>
        <begin position="700"/>
        <end position="718"/>
    </location>
</feature>
<keyword evidence="5 7" id="KW-0472">Membrane</keyword>
<dbReference type="InterPro" id="IPR011701">
    <property type="entry name" value="MFS"/>
</dbReference>
<feature type="transmembrane region" description="Helical" evidence="7">
    <location>
        <begin position="363"/>
        <end position="382"/>
    </location>
</feature>
<protein>
    <submittedName>
        <fullName evidence="9">LADA_0B09472g1_1</fullName>
    </submittedName>
</protein>
<sequence length="730" mass="78598">MRLAFSIQARSKRRPTPVSRACHVFRGNGHVYVVKSTSSRVPSDIGGYVNPRYGRAPPPHVDFNSVAAGHRAHRLAKRHCRSATAEYKNRTTPHPGSESILVLRASVNLASSSGLSPFVCCRSCISAFLLLSPAMNKDKIVLGLCLASLSLTLFLAALDIVIVITLYDTISEKFHAYGSIGWLVTGYSLANALFTLLWGRLSALFGLKSCLSISILIFEIGSLVVALANSMSMLIAGRVVAGIGGSGIQSLVFVVGTSLVDERNRGLVITVLGMAFMVANAIGPILGGAFTQHATWRWCFYINLPVGGLAFAMLFFFYNPTEKPLAGSLTSKMAAIRRFNYGKLATGQFWADAYRMLFFKLDFVGFALSSTGFVLFLLGLTFGGDKYAWGSSTIIVYLVVGPVLLLLFLLYDFVVLPRLNNGETLPLLPWSSVAMLGVLTSSIANFFACIGFNMQTVYLIQFYQLVWNSSPTSASLHMWAFLVPCMAVIIAVGNINKRFGAIKPVAVVGVALGTVGSGLLTMQKGSTTLGQTIGYCILPGAAFAAMMQSSMLSAQVQVSKTDPQFRTKFIEVTALNAFAKSLGMAFGGIMATMIFSTSVKNQLADGQISLPQQITNVEALISYHAQHFDGRNSPLARIFTKGVQNVFYGSLGAYALSFVFSLVMSNKRLVVGPPKSANTDDHSSSTDIDQEHVVLAGESSGKETEEKQHDSSSLDSRVDPNPTIVIPDAP</sequence>
<keyword evidence="4 7" id="KW-1133">Transmembrane helix</keyword>
<feature type="transmembrane region" description="Helical" evidence="7">
    <location>
        <begin position="140"/>
        <end position="167"/>
    </location>
</feature>
<feature type="transmembrane region" description="Helical" evidence="7">
    <location>
        <begin position="210"/>
        <end position="229"/>
    </location>
</feature>
<name>A0A1G4IV71_9SACH</name>
<feature type="transmembrane region" description="Helical" evidence="7">
    <location>
        <begin position="179"/>
        <end position="198"/>
    </location>
</feature>
<comment type="subcellular location">
    <subcellularLocation>
        <location evidence="1">Membrane</location>
        <topology evidence="1">Multi-pass membrane protein</topology>
    </subcellularLocation>
</comment>
<dbReference type="Proteomes" id="UP000190274">
    <property type="component" value="Chromosome B"/>
</dbReference>
<feature type="transmembrane region" description="Helical" evidence="7">
    <location>
        <begin position="235"/>
        <end position="255"/>
    </location>
</feature>
<dbReference type="OrthoDB" id="10021397at2759"/>
<feature type="transmembrane region" description="Helical" evidence="7">
    <location>
        <begin position="532"/>
        <end position="552"/>
    </location>
</feature>
<feature type="transmembrane region" description="Helical" evidence="7">
    <location>
        <begin position="298"/>
        <end position="318"/>
    </location>
</feature>
<dbReference type="GO" id="GO:0005886">
    <property type="term" value="C:plasma membrane"/>
    <property type="evidence" value="ECO:0007669"/>
    <property type="project" value="TreeGrafter"/>
</dbReference>
<feature type="region of interest" description="Disordered" evidence="6">
    <location>
        <begin position="673"/>
        <end position="730"/>
    </location>
</feature>
<dbReference type="InterPro" id="IPR020846">
    <property type="entry name" value="MFS_dom"/>
</dbReference>
<feature type="transmembrane region" description="Helical" evidence="7">
    <location>
        <begin position="646"/>
        <end position="665"/>
    </location>
</feature>
<dbReference type="FunFam" id="1.20.1250.20:FF:000373">
    <property type="entry name" value="Vacuolar basic amino acid transporter"/>
    <property type="match status" value="1"/>
</dbReference>
<dbReference type="CDD" id="cd17502">
    <property type="entry name" value="MFS_Azr1_MDR_like"/>
    <property type="match status" value="1"/>
</dbReference>
<evidence type="ECO:0000256" key="2">
    <source>
        <dbReference type="ARBA" id="ARBA00008335"/>
    </source>
</evidence>
<dbReference type="AlphaFoldDB" id="A0A1G4IV71"/>
<comment type="similarity">
    <text evidence="2">Belongs to the major facilitator superfamily.</text>
</comment>
<proteinExistence type="inferred from homology"/>
<feature type="domain" description="Major facilitator superfamily (MFS) profile" evidence="8">
    <location>
        <begin position="145"/>
        <end position="669"/>
    </location>
</feature>
<feature type="transmembrane region" description="Helical" evidence="7">
    <location>
        <begin position="474"/>
        <end position="493"/>
    </location>
</feature>
<feature type="transmembrane region" description="Helical" evidence="7">
    <location>
        <begin position="573"/>
        <end position="595"/>
    </location>
</feature>
<feature type="compositionally biased region" description="Basic and acidic residues" evidence="6">
    <location>
        <begin position="678"/>
        <end position="692"/>
    </location>
</feature>
<evidence type="ECO:0000256" key="4">
    <source>
        <dbReference type="ARBA" id="ARBA00022989"/>
    </source>
</evidence>
<feature type="transmembrane region" description="Helical" evidence="7">
    <location>
        <begin position="267"/>
        <end position="286"/>
    </location>
</feature>
<evidence type="ECO:0000256" key="7">
    <source>
        <dbReference type="SAM" id="Phobius"/>
    </source>
</evidence>
<dbReference type="PANTHER" id="PTHR23501:SF198">
    <property type="entry name" value="AZOLE RESISTANCE PROTEIN 1-RELATED"/>
    <property type="match status" value="1"/>
</dbReference>
<reference evidence="10" key="1">
    <citation type="submission" date="2016-03" db="EMBL/GenBank/DDBJ databases">
        <authorList>
            <person name="Devillers H."/>
        </authorList>
    </citation>
    <scope>NUCLEOTIDE SEQUENCE [LARGE SCALE GENOMIC DNA]</scope>
</reference>
<dbReference type="InterPro" id="IPR036259">
    <property type="entry name" value="MFS_trans_sf"/>
</dbReference>
<dbReference type="Gene3D" id="1.20.1250.20">
    <property type="entry name" value="MFS general substrate transporter like domains"/>
    <property type="match status" value="2"/>
</dbReference>
<evidence type="ECO:0000313" key="9">
    <source>
        <dbReference type="EMBL" id="SCU80779.1"/>
    </source>
</evidence>
<feature type="transmembrane region" description="Helical" evidence="7">
    <location>
        <begin position="394"/>
        <end position="415"/>
    </location>
</feature>
<evidence type="ECO:0000256" key="3">
    <source>
        <dbReference type="ARBA" id="ARBA00022692"/>
    </source>
</evidence>
<keyword evidence="3 7" id="KW-0812">Transmembrane</keyword>
<dbReference type="PANTHER" id="PTHR23501">
    <property type="entry name" value="MAJOR FACILITATOR SUPERFAMILY"/>
    <property type="match status" value="1"/>
</dbReference>
<dbReference type="Pfam" id="PF07690">
    <property type="entry name" value="MFS_1"/>
    <property type="match status" value="1"/>
</dbReference>
<dbReference type="SUPFAM" id="SSF103473">
    <property type="entry name" value="MFS general substrate transporter"/>
    <property type="match status" value="2"/>
</dbReference>